<comment type="caution">
    <text evidence="2">The sequence shown here is derived from an EMBL/GenBank/DDBJ whole genome shotgun (WGS) entry which is preliminary data.</text>
</comment>
<keyword evidence="3" id="KW-1185">Reference proteome</keyword>
<evidence type="ECO:0000313" key="2">
    <source>
        <dbReference type="EMBL" id="TGN41164.1"/>
    </source>
</evidence>
<dbReference type="RefSeq" id="WP_135801550.1">
    <property type="nucleotide sequence ID" value="NZ_SRPF01000001.1"/>
</dbReference>
<dbReference type="InterPro" id="IPR008136">
    <property type="entry name" value="CinA_C"/>
</dbReference>
<evidence type="ECO:0000313" key="3">
    <source>
        <dbReference type="Proteomes" id="UP000298325"/>
    </source>
</evidence>
<reference evidence="2 3" key="1">
    <citation type="submission" date="2019-04" db="EMBL/GenBank/DDBJ databases">
        <authorList>
            <person name="Park S."/>
            <person name="Yoon J.-H."/>
        </authorList>
    </citation>
    <scope>NUCLEOTIDE SEQUENCE [LARGE SCALE GENOMIC DNA]</scope>
    <source>
        <strain evidence="2 3">HJM-18</strain>
    </source>
</reference>
<feature type="domain" description="CinA C-terminal" evidence="1">
    <location>
        <begin position="17"/>
        <end position="166"/>
    </location>
</feature>
<evidence type="ECO:0000259" key="1">
    <source>
        <dbReference type="Pfam" id="PF02464"/>
    </source>
</evidence>
<dbReference type="NCBIfam" id="TIGR00199">
    <property type="entry name" value="PncC_domain"/>
    <property type="match status" value="1"/>
</dbReference>
<dbReference type="GO" id="GO:0016787">
    <property type="term" value="F:hydrolase activity"/>
    <property type="evidence" value="ECO:0007669"/>
    <property type="project" value="UniProtKB-KW"/>
</dbReference>
<gene>
    <name evidence="2" type="ORF">E5Q11_01010</name>
</gene>
<proteinExistence type="predicted"/>
<dbReference type="Gene3D" id="3.90.950.20">
    <property type="entry name" value="CinA-like"/>
    <property type="match status" value="1"/>
</dbReference>
<dbReference type="InterPro" id="IPR036653">
    <property type="entry name" value="CinA-like_C"/>
</dbReference>
<dbReference type="SUPFAM" id="SSF142433">
    <property type="entry name" value="CinA-like"/>
    <property type="match status" value="1"/>
</dbReference>
<organism evidence="2 3">
    <name type="scientific">Marinobacter confluentis</name>
    <dbReference type="NCBI Taxonomy" id="1697557"/>
    <lineage>
        <taxon>Bacteria</taxon>
        <taxon>Pseudomonadati</taxon>
        <taxon>Pseudomonadota</taxon>
        <taxon>Gammaproteobacteria</taxon>
        <taxon>Pseudomonadales</taxon>
        <taxon>Marinobacteraceae</taxon>
        <taxon>Marinobacter</taxon>
    </lineage>
</organism>
<dbReference type="EMBL" id="SRPF01000001">
    <property type="protein sequence ID" value="TGN41164.1"/>
    <property type="molecule type" value="Genomic_DNA"/>
</dbReference>
<dbReference type="Proteomes" id="UP000298325">
    <property type="component" value="Unassembled WGS sequence"/>
</dbReference>
<dbReference type="AlphaFoldDB" id="A0A4Z1BES3"/>
<sequence length="170" mass="17512">MPLNDVATDDALSEAGEQLATVLLKQRQTIATAESCTGGWVAKVLTDRAGSSSYVLAGLVTYSNEAKQELLGVTDASLQAHGAVSEPVVREMVAGALAATRAGVAVAVSGVAGPGGGSDDKPVGTVWFAWGRSPADTEAVVQHFKGDRDSVRRQAVLFALQGVRAYLENG</sequence>
<dbReference type="OrthoDB" id="9801454at2"/>
<protein>
    <submittedName>
        <fullName evidence="2">Nicotinamide-nucleotide amidohydrolase family protein</fullName>
    </submittedName>
</protein>
<dbReference type="Pfam" id="PF02464">
    <property type="entry name" value="CinA"/>
    <property type="match status" value="1"/>
</dbReference>
<accession>A0A4Z1BES3</accession>
<name>A0A4Z1BES3_9GAMM</name>
<keyword evidence="2" id="KW-0378">Hydrolase</keyword>